<feature type="region of interest" description="Disordered" evidence="4">
    <location>
        <begin position="1536"/>
        <end position="1586"/>
    </location>
</feature>
<feature type="region of interest" description="Disordered" evidence="4">
    <location>
        <begin position="371"/>
        <end position="399"/>
    </location>
</feature>
<dbReference type="InterPro" id="IPR003961">
    <property type="entry name" value="FN3_dom"/>
</dbReference>
<feature type="domain" description="Fibronectin type-III" evidence="5">
    <location>
        <begin position="1554"/>
        <end position="1648"/>
    </location>
</feature>
<evidence type="ECO:0000256" key="4">
    <source>
        <dbReference type="SAM" id="MobiDB-lite"/>
    </source>
</evidence>
<feature type="domain" description="Fibronectin type-III" evidence="5">
    <location>
        <begin position="1469"/>
        <end position="1553"/>
    </location>
</feature>
<dbReference type="Proteomes" id="UP000181917">
    <property type="component" value="Unassembled WGS sequence"/>
</dbReference>
<gene>
    <name evidence="6" type="ORF">SAMN04489742_0234</name>
</gene>
<name>A0A1H0ZB48_9MICC</name>
<dbReference type="EMBL" id="FNKH01000002">
    <property type="protein sequence ID" value="SDQ24391.1"/>
    <property type="molecule type" value="Genomic_DNA"/>
</dbReference>
<dbReference type="KEGG" id="acry:AC20117_16090"/>
<dbReference type="SMART" id="SM00060">
    <property type="entry name" value="FN3"/>
    <property type="match status" value="4"/>
</dbReference>
<evidence type="ECO:0000313" key="7">
    <source>
        <dbReference type="Proteomes" id="UP000181917"/>
    </source>
</evidence>
<reference evidence="6 7" key="1">
    <citation type="submission" date="2016-10" db="EMBL/GenBank/DDBJ databases">
        <authorList>
            <person name="de Groot N.N."/>
        </authorList>
    </citation>
    <scope>NUCLEOTIDE SEQUENCE [LARGE SCALE GENOMIC DNA]</scope>
    <source>
        <strain evidence="6 7">DSM 20117</strain>
    </source>
</reference>
<dbReference type="InterPro" id="IPR036116">
    <property type="entry name" value="FN3_sf"/>
</dbReference>
<sequence>MRHGAVPATAFSIVLAVIGAGIFLHPGTDTADVDLHDGGIWVTNQSANLVGHVNYQSRTLDGGFLANSTSYDILQHEGDVLLRNFDQSSLSTVDTAAMAFVGGTAIPAGADTSLAEDLLVVTDPAKGLVWAMDPASLPAFTPDGLEPVHTATPGVTAVAGPDQTITLAEPESGTLTTVELDEQYLPAGTNSTEVPQLRGADELQLAAVGDQAVVLDAARGQAFTGAGRQLDLGAGTSSTLRGEQAAAFQSAQLQQSGGASTYAAIATTDALVQVPLDGDEPTVLPAKGGTPAAPVQLDGCTHAAWIGNAQYLRSCEDPAHNLDQELPELSESSVPVFRVNRDNVILNDATSGNVWLVKDDLVLVDNWEELLPPPDETDEEEETADTTTNNTLPDRTEANRPPLAVADEFGVRPGRTTVLPVLDNDSDPDGDVLTSAVRGKQPDIGQVQRIYNGGGLQIRVAEDAEPGTRSFSYQADDGRGGTADADVTLRIRGDDENGAPQQKRKTIIQLEQGKSITRNVLNDWTDPDGDDLYLDEGTATGDNQVAVRRDGLLTFQDAGDEPGRKEVRISVSDGRSTTEGVVTIDVRPTGSLAPVANADHVSVVAGQDLRISPLENDLDPGGGTLALARVDVEGQGEVEPDFASNTFVFKAATVGRYYVTYLVTNGPLSSTGLVRVDVLGSAREGSPVATRDTALLPAGGEVLVDALANDSDPGGGVLVIQGVSAPGNDAISVAVLEHGVIRIQDLRGLAEPTTLSYTISNGSQSAVGEIAVVPVPAPERAEPPEANRDTARVRAGDIVTIDVLANDTHPNGDRLKLVPELVETVDGSAGRLFVSENSLRFIAGAQARTVSLVYEVEDSLGQRDSARVLIHIEALDAEKNDRPNPRHLTARVLSGATVRIPVPLNGIDPNGDSVSLTGITKAPTQGTALPGSNYIDYVATDIARGTDTFTYSVTDRLGATNTATVRVGIAPAGETNHAPVPVDDAFELRPGRAAALDLLANDTDPDGDRLTLVPDGVEGPQLTAEARQERVWLQTPAEAGAHNVRYRVADGRGGTALGTATVTVDPDAPLQSPIARDDRVEPAEAMGRTAVDVPVLENDEDPDGVADALDVEVDAFGGTATVMNDGVVRVNLTAAPQLVPYTVTDADSLSGTAVIWVPGLGDQFPVLAEAAPLEVIAGQSLTLDVADLVRVRTGRTPVITQEDSLRAIGTDGSPLLADPTTLTYTAHQDFIGRGSVTFEVTDGTGPDDPEGLKSTLTVLIDVLADPNRNQPPAMRNGALNVAQGEEQQTLDLRELAEDPNQDDVDRLDFSLSDAVPPGFTASIADGRLEAAATDDAAVGSTGVLAVTATDPDGEQATAQIFLNVVSSTRPLAVANPDSRDDAVQGEPVTVDVLANDTNPFDGDPLRLVSAKVTTGDGRAEVAGNAVRVTPGADFTGVLQVTYTVADKTGQTDRQVDGQLRVTVRGRPDTPAQPVVESVEDSSVVLSWAPPNNNGLPITGYTVRAAGFAQECAATTCTLTGLTNNVVYNFTVEATNDAGTSEVSPPSADARPDTRPDKPQPPTLVSGDGSLAVSWAPATSSGSPVESYNVRITPAPAAGNPTKTGVTGTSLVWEGLQNGQAYTVAVQAVNQAPEPSDFSEPSAPGTPAGLPRQPAPPSAAVVPYGASQSQLTVNWRAPGSNGAPIQHYVLSVFRGGALQQKLETAGTSQAVTVANAEQDYTFAVAAVNKVGQGESSATSPPKRAAGEPGAVSGVKLVAHNTAGDGGQVQASFTPVPDSGLNGARRSEISYSWTASTGQSGTFSGSGQPEVLAGFTNGVSTSVTVRAVSRASGTAVRGAGAKSGYVAPYGKPLPPRVQGHDAPKGSQDVKFTWETPVANGKDVDRIEWRHIATTYPWDDPNPDRAGDLAPRAGSKTIKTSWDNSTTLEFRVCDVTNVCSDGVIVHGRTGPAPGG</sequence>
<accession>A0A1H0ZB48</accession>
<dbReference type="PANTHER" id="PTHR13817">
    <property type="entry name" value="TITIN"/>
    <property type="match status" value="1"/>
</dbReference>
<keyword evidence="3" id="KW-0119">Carbohydrate metabolism</keyword>
<dbReference type="Pfam" id="PF17963">
    <property type="entry name" value="Big_9"/>
    <property type="match status" value="9"/>
</dbReference>
<dbReference type="OrthoDB" id="5241356at2"/>
<dbReference type="PROSITE" id="PS50853">
    <property type="entry name" value="FN3"/>
    <property type="match status" value="3"/>
</dbReference>
<dbReference type="STRING" id="37928.SAMN04489742_0234"/>
<evidence type="ECO:0000256" key="2">
    <source>
        <dbReference type="ARBA" id="ARBA00023295"/>
    </source>
</evidence>
<feature type="compositionally biased region" description="Polar residues" evidence="4">
    <location>
        <begin position="1576"/>
        <end position="1585"/>
    </location>
</feature>
<dbReference type="Gene3D" id="2.60.40.2810">
    <property type="match status" value="2"/>
</dbReference>
<proteinExistence type="predicted"/>
<dbReference type="RefSeq" id="WP_074698645.1">
    <property type="nucleotide sequence ID" value="NZ_CP018863.1"/>
</dbReference>
<dbReference type="InterPro" id="IPR050964">
    <property type="entry name" value="Striated_Muscle_Regulatory"/>
</dbReference>
<dbReference type="Gene3D" id="2.60.40.10">
    <property type="entry name" value="Immunoglobulins"/>
    <property type="match status" value="3"/>
</dbReference>
<protein>
    <submittedName>
        <fullName evidence="6">Fibronectin type III domain-containing protein</fullName>
    </submittedName>
</protein>
<evidence type="ECO:0000313" key="6">
    <source>
        <dbReference type="EMBL" id="SDQ24391.1"/>
    </source>
</evidence>
<keyword evidence="1" id="KW-0677">Repeat</keyword>
<keyword evidence="3" id="KW-0624">Polysaccharide degradation</keyword>
<dbReference type="SUPFAM" id="SSF49265">
    <property type="entry name" value="Fibronectin type III"/>
    <property type="match status" value="2"/>
</dbReference>
<keyword evidence="2" id="KW-0378">Hydrolase</keyword>
<feature type="region of interest" description="Disordered" evidence="4">
    <location>
        <begin position="1630"/>
        <end position="1662"/>
    </location>
</feature>
<dbReference type="Pfam" id="PF00041">
    <property type="entry name" value="fn3"/>
    <property type="match status" value="3"/>
</dbReference>
<dbReference type="GO" id="GO:0016798">
    <property type="term" value="F:hydrolase activity, acting on glycosyl bonds"/>
    <property type="evidence" value="ECO:0007669"/>
    <property type="project" value="UniProtKB-KW"/>
</dbReference>
<dbReference type="CDD" id="cd00063">
    <property type="entry name" value="FN3"/>
    <property type="match status" value="3"/>
</dbReference>
<dbReference type="PRINTS" id="PR00014">
    <property type="entry name" value="FNTYPEIII"/>
</dbReference>
<keyword evidence="7" id="KW-1185">Reference proteome</keyword>
<dbReference type="PANTHER" id="PTHR13817:SF73">
    <property type="entry name" value="FIBRONECTIN TYPE-III DOMAIN-CONTAINING PROTEIN"/>
    <property type="match status" value="1"/>
</dbReference>
<feature type="domain" description="Fibronectin type-III" evidence="5">
    <location>
        <begin position="1652"/>
        <end position="1747"/>
    </location>
</feature>
<dbReference type="NCBIfam" id="NF012211">
    <property type="entry name" value="tand_rpt_95"/>
    <property type="match status" value="1"/>
</dbReference>
<dbReference type="GO" id="GO:0000272">
    <property type="term" value="P:polysaccharide catabolic process"/>
    <property type="evidence" value="ECO:0007669"/>
    <property type="project" value="UniProtKB-KW"/>
</dbReference>
<dbReference type="InterPro" id="IPR013783">
    <property type="entry name" value="Ig-like_fold"/>
</dbReference>
<feature type="compositionally biased region" description="Acidic residues" evidence="4">
    <location>
        <begin position="375"/>
        <end position="384"/>
    </location>
</feature>
<evidence type="ECO:0000256" key="3">
    <source>
        <dbReference type="ARBA" id="ARBA00023326"/>
    </source>
</evidence>
<evidence type="ECO:0000259" key="5">
    <source>
        <dbReference type="PROSITE" id="PS50853"/>
    </source>
</evidence>
<evidence type="ECO:0000256" key="1">
    <source>
        <dbReference type="ARBA" id="ARBA00022737"/>
    </source>
</evidence>
<organism evidence="6 7">
    <name type="scientific">Crystallibacter crystallopoietes</name>
    <dbReference type="NCBI Taxonomy" id="37928"/>
    <lineage>
        <taxon>Bacteria</taxon>
        <taxon>Bacillati</taxon>
        <taxon>Actinomycetota</taxon>
        <taxon>Actinomycetes</taxon>
        <taxon>Micrococcales</taxon>
        <taxon>Micrococcaceae</taxon>
        <taxon>Crystallibacter</taxon>
    </lineage>
</organism>
<keyword evidence="2" id="KW-0326">Glycosidase</keyword>